<reference evidence="4 6" key="1">
    <citation type="journal article" date="2011" name="Nature">
        <title>The Medicago genome provides insight into the evolution of rhizobial symbioses.</title>
        <authorList>
            <person name="Young N.D."/>
            <person name="Debelle F."/>
            <person name="Oldroyd G.E."/>
            <person name="Geurts R."/>
            <person name="Cannon S.B."/>
            <person name="Udvardi M.K."/>
            <person name="Benedito V.A."/>
            <person name="Mayer K.F."/>
            <person name="Gouzy J."/>
            <person name="Schoof H."/>
            <person name="Van de Peer Y."/>
            <person name="Proost S."/>
            <person name="Cook D.R."/>
            <person name="Meyers B.C."/>
            <person name="Spannagl M."/>
            <person name="Cheung F."/>
            <person name="De Mita S."/>
            <person name="Krishnakumar V."/>
            <person name="Gundlach H."/>
            <person name="Zhou S."/>
            <person name="Mudge J."/>
            <person name="Bharti A.K."/>
            <person name="Murray J.D."/>
            <person name="Naoumkina M.A."/>
            <person name="Rosen B."/>
            <person name="Silverstein K.A."/>
            <person name="Tang H."/>
            <person name="Rombauts S."/>
            <person name="Zhao P.X."/>
            <person name="Zhou P."/>
            <person name="Barbe V."/>
            <person name="Bardou P."/>
            <person name="Bechner M."/>
            <person name="Bellec A."/>
            <person name="Berger A."/>
            <person name="Berges H."/>
            <person name="Bidwell S."/>
            <person name="Bisseling T."/>
            <person name="Choisne N."/>
            <person name="Couloux A."/>
            <person name="Denny R."/>
            <person name="Deshpande S."/>
            <person name="Dai X."/>
            <person name="Doyle J.J."/>
            <person name="Dudez A.M."/>
            <person name="Farmer A.D."/>
            <person name="Fouteau S."/>
            <person name="Franken C."/>
            <person name="Gibelin C."/>
            <person name="Gish J."/>
            <person name="Goldstein S."/>
            <person name="Gonzalez A.J."/>
            <person name="Green P.J."/>
            <person name="Hallab A."/>
            <person name="Hartog M."/>
            <person name="Hua A."/>
            <person name="Humphray S.J."/>
            <person name="Jeong D.H."/>
            <person name="Jing Y."/>
            <person name="Jocker A."/>
            <person name="Kenton S.M."/>
            <person name="Kim D.J."/>
            <person name="Klee K."/>
            <person name="Lai H."/>
            <person name="Lang C."/>
            <person name="Lin S."/>
            <person name="Macmil S.L."/>
            <person name="Magdelenat G."/>
            <person name="Matthews L."/>
            <person name="McCorrison J."/>
            <person name="Monaghan E.L."/>
            <person name="Mun J.H."/>
            <person name="Najar F.Z."/>
            <person name="Nicholson C."/>
            <person name="Noirot C."/>
            <person name="O'Bleness M."/>
            <person name="Paule C.R."/>
            <person name="Poulain J."/>
            <person name="Prion F."/>
            <person name="Qin B."/>
            <person name="Qu C."/>
            <person name="Retzel E.F."/>
            <person name="Riddle C."/>
            <person name="Sallet E."/>
            <person name="Samain S."/>
            <person name="Samson N."/>
            <person name="Sanders I."/>
            <person name="Saurat O."/>
            <person name="Scarpelli C."/>
            <person name="Schiex T."/>
            <person name="Segurens B."/>
            <person name="Severin A.J."/>
            <person name="Sherrier D.J."/>
            <person name="Shi R."/>
            <person name="Sims S."/>
            <person name="Singer S.R."/>
            <person name="Sinharoy S."/>
            <person name="Sterck L."/>
            <person name="Viollet A."/>
            <person name="Wang B.B."/>
            <person name="Wang K."/>
            <person name="Wang M."/>
            <person name="Wang X."/>
            <person name="Warfsmann J."/>
            <person name="Weissenbach J."/>
            <person name="White D.D."/>
            <person name="White J.D."/>
            <person name="Wiley G.B."/>
            <person name="Wincker P."/>
            <person name="Xing Y."/>
            <person name="Yang L."/>
            <person name="Yao Z."/>
            <person name="Ying F."/>
            <person name="Zhai J."/>
            <person name="Zhou L."/>
            <person name="Zuber A."/>
            <person name="Denarie J."/>
            <person name="Dixon R.A."/>
            <person name="May G.D."/>
            <person name="Schwartz D.C."/>
            <person name="Rogers J."/>
            <person name="Quetier F."/>
            <person name="Town C.D."/>
            <person name="Roe B.A."/>
        </authorList>
    </citation>
    <scope>NUCLEOTIDE SEQUENCE [LARGE SCALE GENOMIC DNA]</scope>
    <source>
        <strain evidence="4">A17</strain>
        <strain evidence="5 6">cv. Jemalong A17</strain>
    </source>
</reference>
<evidence type="ECO:0000259" key="3">
    <source>
        <dbReference type="Pfam" id="PF00171"/>
    </source>
</evidence>
<evidence type="ECO:0000256" key="2">
    <source>
        <dbReference type="ARBA" id="ARBA00023002"/>
    </source>
</evidence>
<dbReference type="Gene3D" id="3.40.309.10">
    <property type="entry name" value="Aldehyde Dehydrogenase, Chain A, domain 2"/>
    <property type="match status" value="1"/>
</dbReference>
<dbReference type="Pfam" id="PF00171">
    <property type="entry name" value="Aldedh"/>
    <property type="match status" value="1"/>
</dbReference>
<dbReference type="EMBL" id="CM001220">
    <property type="protein sequence ID" value="AES87065.1"/>
    <property type="molecule type" value="Genomic_DNA"/>
</dbReference>
<dbReference type="GO" id="GO:0005737">
    <property type="term" value="C:cytoplasm"/>
    <property type="evidence" value="ECO:0000318"/>
    <property type="project" value="GO_Central"/>
</dbReference>
<dbReference type="InterPro" id="IPR016161">
    <property type="entry name" value="Ald_DH/histidinol_DH"/>
</dbReference>
<dbReference type="InterPro" id="IPR016163">
    <property type="entry name" value="Ald_DH_C"/>
</dbReference>
<dbReference type="GO" id="GO:0006081">
    <property type="term" value="P:aldehyde metabolic process"/>
    <property type="evidence" value="ECO:0000318"/>
    <property type="project" value="GO_Central"/>
</dbReference>
<evidence type="ECO:0000313" key="6">
    <source>
        <dbReference type="Proteomes" id="UP000002051"/>
    </source>
</evidence>
<dbReference type="PANTHER" id="PTHR43570:SF17">
    <property type="entry name" value="ALDEHYDE DEHYDROGENASE FAMILY 3 MEMBER F1"/>
    <property type="match status" value="1"/>
</dbReference>
<dbReference type="InterPro" id="IPR015590">
    <property type="entry name" value="Aldehyde_DH_dom"/>
</dbReference>
<name>G7JSC6_MEDTR</name>
<dbReference type="PaxDb" id="3880-AES87065"/>
<gene>
    <name evidence="4" type="ordered locus">MTR_4g020720</name>
</gene>
<dbReference type="SUPFAM" id="SSF51206">
    <property type="entry name" value="cAMP-binding domain-like"/>
    <property type="match status" value="1"/>
</dbReference>
<dbReference type="Proteomes" id="UP000002051">
    <property type="component" value="Chromosome 4"/>
</dbReference>
<dbReference type="eggNOG" id="KOG0498">
    <property type="taxonomic scope" value="Eukaryota"/>
</dbReference>
<dbReference type="InterPro" id="IPR012394">
    <property type="entry name" value="Aldehyde_DH_NAD(P)"/>
</dbReference>
<reference evidence="4 6" key="2">
    <citation type="journal article" date="2014" name="BMC Genomics">
        <title>An improved genome release (version Mt4.0) for the model legume Medicago truncatula.</title>
        <authorList>
            <person name="Tang H."/>
            <person name="Krishnakumar V."/>
            <person name="Bidwell S."/>
            <person name="Rosen B."/>
            <person name="Chan A."/>
            <person name="Zhou S."/>
            <person name="Gentzbittel L."/>
            <person name="Childs K.L."/>
            <person name="Yandell M."/>
            <person name="Gundlach H."/>
            <person name="Mayer K.F."/>
            <person name="Schwartz D.C."/>
            <person name="Town C.D."/>
        </authorList>
    </citation>
    <scope>GENOME REANNOTATION</scope>
    <source>
        <strain evidence="5 6">cv. Jemalong A17</strain>
    </source>
</reference>
<proteinExistence type="inferred from homology"/>
<dbReference type="GO" id="GO:0004029">
    <property type="term" value="F:aldehyde dehydrogenase (NAD+) activity"/>
    <property type="evidence" value="ECO:0000318"/>
    <property type="project" value="GO_Central"/>
</dbReference>
<protein>
    <submittedName>
        <fullName evidence="4">NAD-dependent aldehyde dehydrogenase family protein</fullName>
    </submittedName>
</protein>
<comment type="similarity">
    <text evidence="1">Belongs to the aldehyde dehydrogenase family.</text>
</comment>
<evidence type="ECO:0000313" key="5">
    <source>
        <dbReference type="EnsemblPlants" id="AES87065"/>
    </source>
</evidence>
<reference evidence="5" key="3">
    <citation type="submission" date="2015-04" db="UniProtKB">
        <authorList>
            <consortium name="EnsemblPlants"/>
        </authorList>
    </citation>
    <scope>IDENTIFICATION</scope>
    <source>
        <strain evidence="5">cv. Jemalong A17</strain>
    </source>
</reference>
<dbReference type="AlphaFoldDB" id="G7JSC6"/>
<dbReference type="Gene3D" id="3.40.605.10">
    <property type="entry name" value="Aldehyde Dehydrogenase, Chain A, domain 1"/>
    <property type="match status" value="1"/>
</dbReference>
<keyword evidence="6" id="KW-1185">Reference proteome</keyword>
<dbReference type="EnsemblPlants" id="AES87065">
    <property type="protein sequence ID" value="AES87065"/>
    <property type="gene ID" value="MTR_4g020720"/>
</dbReference>
<dbReference type="PANTHER" id="PTHR43570">
    <property type="entry name" value="ALDEHYDE DEHYDROGENASE"/>
    <property type="match status" value="1"/>
</dbReference>
<dbReference type="InterPro" id="IPR018490">
    <property type="entry name" value="cNMP-bd_dom_sf"/>
</dbReference>
<organism evidence="4 6">
    <name type="scientific">Medicago truncatula</name>
    <name type="common">Barrel medic</name>
    <name type="synonym">Medicago tribuloides</name>
    <dbReference type="NCBI Taxonomy" id="3880"/>
    <lineage>
        <taxon>Eukaryota</taxon>
        <taxon>Viridiplantae</taxon>
        <taxon>Streptophyta</taxon>
        <taxon>Embryophyta</taxon>
        <taxon>Tracheophyta</taxon>
        <taxon>Spermatophyta</taxon>
        <taxon>Magnoliopsida</taxon>
        <taxon>eudicotyledons</taxon>
        <taxon>Gunneridae</taxon>
        <taxon>Pentapetalae</taxon>
        <taxon>rosids</taxon>
        <taxon>fabids</taxon>
        <taxon>Fabales</taxon>
        <taxon>Fabaceae</taxon>
        <taxon>Papilionoideae</taxon>
        <taxon>50 kb inversion clade</taxon>
        <taxon>NPAAA clade</taxon>
        <taxon>Hologalegina</taxon>
        <taxon>IRL clade</taxon>
        <taxon>Trifolieae</taxon>
        <taxon>Medicago</taxon>
    </lineage>
</organism>
<evidence type="ECO:0000313" key="4">
    <source>
        <dbReference type="EMBL" id="AES87065.1"/>
    </source>
</evidence>
<evidence type="ECO:0000256" key="1">
    <source>
        <dbReference type="ARBA" id="ARBA00009986"/>
    </source>
</evidence>
<feature type="domain" description="Aldehyde dehydrogenase" evidence="3">
    <location>
        <begin position="125"/>
        <end position="195"/>
    </location>
</feature>
<keyword evidence="2" id="KW-0560">Oxidoreductase</keyword>
<sequence length="273" mass="29770">MSANYLVVLKGGVEQIVGEAKTGELCGDIGVLCYELQPFTVRTKQLSQLLKLNRTTLNIVQANVGDGTIIMNNLLQHLKELNDPIMEGVLVETENMLARGRMASPVSLCFAAERGDVCEQLLLQKWGKIFFTGSPRVASIVMSSAARYLTPVTLELGGKCPAIFDYLSNPSYFKMAVKRIVGAKWGVCTGQACIGYILLKEFLLDSSESLVSIQEEPVESWGICACEADKSLRTVRSAQCNQHASGYIAVYYCVGFIELSVEDNDGTVSMAKS</sequence>
<dbReference type="InterPro" id="IPR016162">
    <property type="entry name" value="Ald_DH_N"/>
</dbReference>
<accession>G7JSC6</accession>
<dbReference type="HOGENOM" id="CLU_1020717_0_0_1"/>
<dbReference type="SUPFAM" id="SSF53720">
    <property type="entry name" value="ALDH-like"/>
    <property type="match status" value="1"/>
</dbReference>
<dbReference type="STRING" id="3880.G7JSC6"/>